<dbReference type="InterPro" id="IPR025734">
    <property type="entry name" value="EspG"/>
</dbReference>
<evidence type="ECO:0000256" key="1">
    <source>
        <dbReference type="ARBA" id="ARBA00004496"/>
    </source>
</evidence>
<gene>
    <name evidence="5" type="ORF">SAMN04489732_108120</name>
</gene>
<sequence length="254" mass="28067">MLLTEPVTVPRLALAQAWEWERVGAPHPVIGMVDVWLEDDIVGRFEDLTRQVLAEPGFYDLRKGRFVGEFRDLLLATANAESECYCFSSTSDGQSTATLAVPAGRSAIRYTVDGDRVTLEKIPRHRLIRTVVDYLPACPAADIRSFSVARSEYESGQSGEAYDLDLTSDYTTPDPVDQLRALMKARRIAGHQFYVASRVNRSRSVSMPLTAIDTIGQGRVLIYLQDGQNGDEITCGPGSHDYISGTLESTFQAL</sequence>
<reference evidence="5 6" key="1">
    <citation type="submission" date="2016-10" db="EMBL/GenBank/DDBJ databases">
        <authorList>
            <person name="de Groot N.N."/>
        </authorList>
    </citation>
    <scope>NUCLEOTIDE SEQUENCE [LARGE SCALE GENOMIC DNA]</scope>
    <source>
        <strain evidence="5 6">DSM 44993</strain>
    </source>
</reference>
<evidence type="ECO:0000313" key="6">
    <source>
        <dbReference type="Proteomes" id="UP000198582"/>
    </source>
</evidence>
<dbReference type="RefSeq" id="WP_091618336.1">
    <property type="nucleotide sequence ID" value="NZ_FOEF01000008.1"/>
</dbReference>
<evidence type="ECO:0000256" key="4">
    <source>
        <dbReference type="ARBA" id="ARBA00023186"/>
    </source>
</evidence>
<keyword evidence="6" id="KW-1185">Reference proteome</keyword>
<name>A0A1H8XMU2_9PSEU</name>
<evidence type="ECO:0000256" key="3">
    <source>
        <dbReference type="ARBA" id="ARBA00022490"/>
    </source>
</evidence>
<dbReference type="STRING" id="394193.SAMN04489732_108120"/>
<proteinExistence type="inferred from homology"/>
<organism evidence="5 6">
    <name type="scientific">Amycolatopsis saalfeldensis</name>
    <dbReference type="NCBI Taxonomy" id="394193"/>
    <lineage>
        <taxon>Bacteria</taxon>
        <taxon>Bacillati</taxon>
        <taxon>Actinomycetota</taxon>
        <taxon>Actinomycetes</taxon>
        <taxon>Pseudonocardiales</taxon>
        <taxon>Pseudonocardiaceae</taxon>
        <taxon>Amycolatopsis</taxon>
    </lineage>
</organism>
<protein>
    <submittedName>
        <fullName evidence="5">EspG family protein</fullName>
    </submittedName>
</protein>
<evidence type="ECO:0000313" key="5">
    <source>
        <dbReference type="EMBL" id="SEP41290.1"/>
    </source>
</evidence>
<keyword evidence="4" id="KW-0143">Chaperone</keyword>
<dbReference type="AlphaFoldDB" id="A0A1H8XMU2"/>
<dbReference type="OrthoDB" id="3612957at2"/>
<keyword evidence="3" id="KW-0963">Cytoplasm</keyword>
<comment type="subcellular location">
    <subcellularLocation>
        <location evidence="1">Cytoplasm</location>
    </subcellularLocation>
</comment>
<dbReference type="Proteomes" id="UP000198582">
    <property type="component" value="Unassembled WGS sequence"/>
</dbReference>
<evidence type="ECO:0000256" key="2">
    <source>
        <dbReference type="ARBA" id="ARBA00006411"/>
    </source>
</evidence>
<dbReference type="Pfam" id="PF14011">
    <property type="entry name" value="ESX-1_EspG"/>
    <property type="match status" value="1"/>
</dbReference>
<comment type="similarity">
    <text evidence="2">Belongs to the EspG family.</text>
</comment>
<accession>A0A1H8XMU2</accession>
<dbReference type="EMBL" id="FOEF01000008">
    <property type="protein sequence ID" value="SEP41290.1"/>
    <property type="molecule type" value="Genomic_DNA"/>
</dbReference>